<evidence type="ECO:0000256" key="2">
    <source>
        <dbReference type="ARBA" id="ARBA00005179"/>
    </source>
</evidence>
<keyword evidence="7 9" id="KW-0408">Iron</keyword>
<dbReference type="Pfam" id="PF00067">
    <property type="entry name" value="p450"/>
    <property type="match status" value="1"/>
</dbReference>
<protein>
    <recommendedName>
        <fullName evidence="13">Cytochrome P450</fullName>
    </recommendedName>
</protein>
<dbReference type="AlphaFoldDB" id="A0A0C9TVS0"/>
<dbReference type="GO" id="GO:0016705">
    <property type="term" value="F:oxidoreductase activity, acting on paired donors, with incorporation or reduction of molecular oxygen"/>
    <property type="evidence" value="ECO:0007669"/>
    <property type="project" value="InterPro"/>
</dbReference>
<dbReference type="InterPro" id="IPR017972">
    <property type="entry name" value="Cyt_P450_CS"/>
</dbReference>
<comment type="similarity">
    <text evidence="3 10">Belongs to the cytochrome P450 family.</text>
</comment>
<evidence type="ECO:0000256" key="3">
    <source>
        <dbReference type="ARBA" id="ARBA00010617"/>
    </source>
</evidence>
<sequence>MSSSLYSLFDSLTTTDILVSIACLTSASFAFASRQKKPLPPGPPRLPVLGNVLQMPKKEEWITYAEWAKKYGYMAGSPMIILNTWKAVRDLGDNRSANYSNRPHSTWNDLWVLSLSISLAAHRIRRSLVQRYFTGSAALKHRVHQQEEAHILLWNLLTKPSVPLKDHIKQHAASSVLLGSYGYRVSHAHDDLVKEVDKTFEYSTLGPSATSLVVDTFPILQHYPLWMPFSGFRRYADIVAQVFAEVRLGPYNRSRRMIEDGTGKPSFVSTSVEELEADRTSLSVQEAARREELIIDCASVMYGAGVDSTSASMGTFFALMSMSPEVIKRAQAEIDAVTNGERLPTFDDKERLPFVTAIYLEVLRHNTVTPLGIPHQVVKDDMYGEIFLPGGAMIVANMWYIFRDPEVFVDPHAFKPERFLDDKKGQRCREVLNIVWGYGRRACPGRQLAEASLFIAMASVLCCFDLTPSIPDPKLEYTSGFVRKVYFSIIISLSFD</sequence>
<dbReference type="GO" id="GO:0004497">
    <property type="term" value="F:monooxygenase activity"/>
    <property type="evidence" value="ECO:0007669"/>
    <property type="project" value="UniProtKB-KW"/>
</dbReference>
<keyword evidence="5 9" id="KW-0479">Metal-binding</keyword>
<evidence type="ECO:0008006" key="13">
    <source>
        <dbReference type="Google" id="ProtNLM"/>
    </source>
</evidence>
<dbReference type="SUPFAM" id="SSF48264">
    <property type="entry name" value="Cytochrome P450"/>
    <property type="match status" value="1"/>
</dbReference>
<keyword evidence="12" id="KW-1185">Reference proteome</keyword>
<dbReference type="InterPro" id="IPR050364">
    <property type="entry name" value="Cytochrome_P450_fung"/>
</dbReference>
<comment type="pathway">
    <text evidence="2">Secondary metabolite biosynthesis.</text>
</comment>
<evidence type="ECO:0000313" key="12">
    <source>
        <dbReference type="Proteomes" id="UP000054279"/>
    </source>
</evidence>
<feature type="binding site" description="axial binding residue" evidence="9">
    <location>
        <position position="443"/>
    </location>
    <ligand>
        <name>heme</name>
        <dbReference type="ChEBI" id="CHEBI:30413"/>
    </ligand>
    <ligandPart>
        <name>Fe</name>
        <dbReference type="ChEBI" id="CHEBI:18248"/>
    </ligandPart>
</feature>
<keyword evidence="8 10" id="KW-0503">Monooxygenase</keyword>
<keyword evidence="6 10" id="KW-0560">Oxidoreductase</keyword>
<evidence type="ECO:0000256" key="10">
    <source>
        <dbReference type="RuleBase" id="RU000461"/>
    </source>
</evidence>
<dbReference type="Gene3D" id="1.10.630.10">
    <property type="entry name" value="Cytochrome P450"/>
    <property type="match status" value="1"/>
</dbReference>
<dbReference type="PANTHER" id="PTHR46300">
    <property type="entry name" value="P450, PUTATIVE (EUROFUNG)-RELATED-RELATED"/>
    <property type="match status" value="1"/>
</dbReference>
<dbReference type="CDD" id="cd11065">
    <property type="entry name" value="CYP64-like"/>
    <property type="match status" value="1"/>
</dbReference>
<dbReference type="GO" id="GO:0005506">
    <property type="term" value="F:iron ion binding"/>
    <property type="evidence" value="ECO:0007669"/>
    <property type="project" value="InterPro"/>
</dbReference>
<dbReference type="HOGENOM" id="CLU_001570_2_3_1"/>
<dbReference type="EMBL" id="KN837393">
    <property type="protein sequence ID" value="KIJ25894.1"/>
    <property type="molecule type" value="Genomic_DNA"/>
</dbReference>
<evidence type="ECO:0000256" key="1">
    <source>
        <dbReference type="ARBA" id="ARBA00001971"/>
    </source>
</evidence>
<dbReference type="PROSITE" id="PS00086">
    <property type="entry name" value="CYTOCHROME_P450"/>
    <property type="match status" value="1"/>
</dbReference>
<dbReference type="PRINTS" id="PR00463">
    <property type="entry name" value="EP450I"/>
</dbReference>
<dbReference type="PANTHER" id="PTHR46300:SF7">
    <property type="entry name" value="P450, PUTATIVE (EUROFUNG)-RELATED"/>
    <property type="match status" value="1"/>
</dbReference>
<dbReference type="InterPro" id="IPR001128">
    <property type="entry name" value="Cyt_P450"/>
</dbReference>
<name>A0A0C9TVS0_SPHS4</name>
<dbReference type="InterPro" id="IPR002401">
    <property type="entry name" value="Cyt_P450_E_grp-I"/>
</dbReference>
<evidence type="ECO:0000256" key="8">
    <source>
        <dbReference type="ARBA" id="ARBA00023033"/>
    </source>
</evidence>
<accession>A0A0C9TVS0</accession>
<evidence type="ECO:0000256" key="4">
    <source>
        <dbReference type="ARBA" id="ARBA00022617"/>
    </source>
</evidence>
<dbReference type="Proteomes" id="UP000054279">
    <property type="component" value="Unassembled WGS sequence"/>
</dbReference>
<comment type="cofactor">
    <cofactor evidence="1 9">
        <name>heme</name>
        <dbReference type="ChEBI" id="CHEBI:30413"/>
    </cofactor>
</comment>
<dbReference type="OrthoDB" id="2789670at2759"/>
<dbReference type="GO" id="GO:0020037">
    <property type="term" value="F:heme binding"/>
    <property type="evidence" value="ECO:0007669"/>
    <property type="project" value="InterPro"/>
</dbReference>
<evidence type="ECO:0000256" key="9">
    <source>
        <dbReference type="PIRSR" id="PIRSR602401-1"/>
    </source>
</evidence>
<reference evidence="11 12" key="1">
    <citation type="submission" date="2014-06" db="EMBL/GenBank/DDBJ databases">
        <title>Evolutionary Origins and Diversification of the Mycorrhizal Mutualists.</title>
        <authorList>
            <consortium name="DOE Joint Genome Institute"/>
            <consortium name="Mycorrhizal Genomics Consortium"/>
            <person name="Kohler A."/>
            <person name="Kuo A."/>
            <person name="Nagy L.G."/>
            <person name="Floudas D."/>
            <person name="Copeland A."/>
            <person name="Barry K.W."/>
            <person name="Cichocki N."/>
            <person name="Veneault-Fourrey C."/>
            <person name="LaButti K."/>
            <person name="Lindquist E.A."/>
            <person name="Lipzen A."/>
            <person name="Lundell T."/>
            <person name="Morin E."/>
            <person name="Murat C."/>
            <person name="Riley R."/>
            <person name="Ohm R."/>
            <person name="Sun H."/>
            <person name="Tunlid A."/>
            <person name="Henrissat B."/>
            <person name="Grigoriev I.V."/>
            <person name="Hibbett D.S."/>
            <person name="Martin F."/>
        </authorList>
    </citation>
    <scope>NUCLEOTIDE SEQUENCE [LARGE SCALE GENOMIC DNA]</scope>
    <source>
        <strain evidence="11 12">SS14</strain>
    </source>
</reference>
<organism evidence="11 12">
    <name type="scientific">Sphaerobolus stellatus (strain SS14)</name>
    <dbReference type="NCBI Taxonomy" id="990650"/>
    <lineage>
        <taxon>Eukaryota</taxon>
        <taxon>Fungi</taxon>
        <taxon>Dikarya</taxon>
        <taxon>Basidiomycota</taxon>
        <taxon>Agaricomycotina</taxon>
        <taxon>Agaricomycetes</taxon>
        <taxon>Phallomycetidae</taxon>
        <taxon>Geastrales</taxon>
        <taxon>Sphaerobolaceae</taxon>
        <taxon>Sphaerobolus</taxon>
    </lineage>
</organism>
<gene>
    <name evidence="11" type="ORF">M422DRAFT_192869</name>
</gene>
<proteinExistence type="inferred from homology"/>
<evidence type="ECO:0000256" key="6">
    <source>
        <dbReference type="ARBA" id="ARBA00023002"/>
    </source>
</evidence>
<dbReference type="InterPro" id="IPR036396">
    <property type="entry name" value="Cyt_P450_sf"/>
</dbReference>
<evidence type="ECO:0000256" key="7">
    <source>
        <dbReference type="ARBA" id="ARBA00023004"/>
    </source>
</evidence>
<evidence type="ECO:0000256" key="5">
    <source>
        <dbReference type="ARBA" id="ARBA00022723"/>
    </source>
</evidence>
<evidence type="ECO:0000313" key="11">
    <source>
        <dbReference type="EMBL" id="KIJ25894.1"/>
    </source>
</evidence>
<keyword evidence="4 9" id="KW-0349">Heme</keyword>